<reference evidence="4" key="1">
    <citation type="journal article" date="2019" name="Int. J. Syst. Evol. Microbiol.">
        <title>The Global Catalogue of Microorganisms (GCM) 10K type strain sequencing project: providing services to taxonomists for standard genome sequencing and annotation.</title>
        <authorList>
            <consortium name="The Broad Institute Genomics Platform"/>
            <consortium name="The Broad Institute Genome Sequencing Center for Infectious Disease"/>
            <person name="Wu L."/>
            <person name="Ma J."/>
        </authorList>
    </citation>
    <scope>NUCLEOTIDE SEQUENCE [LARGE SCALE GENOMIC DNA]</scope>
    <source>
        <strain evidence="4">JCM 17986</strain>
    </source>
</reference>
<dbReference type="EMBL" id="BAABHS010000044">
    <property type="protein sequence ID" value="GAA4991566.1"/>
    <property type="molecule type" value="Genomic_DNA"/>
</dbReference>
<feature type="compositionally biased region" description="Basic and acidic residues" evidence="1">
    <location>
        <begin position="31"/>
        <end position="50"/>
    </location>
</feature>
<accession>A0ABP9I9P3</accession>
<name>A0ABP9I9P3_9ACTN</name>
<feature type="compositionally biased region" description="Low complexity" evidence="1">
    <location>
        <begin position="1"/>
        <end position="12"/>
    </location>
</feature>
<evidence type="ECO:0000313" key="3">
    <source>
        <dbReference type="EMBL" id="GAA4991566.1"/>
    </source>
</evidence>
<keyword evidence="2" id="KW-0472">Membrane</keyword>
<evidence type="ECO:0000313" key="4">
    <source>
        <dbReference type="Proteomes" id="UP001500466"/>
    </source>
</evidence>
<proteinExistence type="predicted"/>
<organism evidence="3 4">
    <name type="scientific">Yinghuangia aomiensis</name>
    <dbReference type="NCBI Taxonomy" id="676205"/>
    <lineage>
        <taxon>Bacteria</taxon>
        <taxon>Bacillati</taxon>
        <taxon>Actinomycetota</taxon>
        <taxon>Actinomycetes</taxon>
        <taxon>Kitasatosporales</taxon>
        <taxon>Streptomycetaceae</taxon>
        <taxon>Yinghuangia</taxon>
    </lineage>
</organism>
<protein>
    <submittedName>
        <fullName evidence="3">Uncharacterized protein</fullName>
    </submittedName>
</protein>
<sequence>MHSPAPAGYATTTPPPAPPVRLRTPRAPGVLEKRTDRDDGRDAAARREDDTMGTPTKGEPTAHTWDIEHISEDELEHISEESRAAHGEDSGLSWTTIAVVIGSVLLLAILAGLAIWAGASFSGGQPGTTAPAGG</sequence>
<evidence type="ECO:0000256" key="1">
    <source>
        <dbReference type="SAM" id="MobiDB-lite"/>
    </source>
</evidence>
<feature type="transmembrane region" description="Helical" evidence="2">
    <location>
        <begin position="92"/>
        <end position="117"/>
    </location>
</feature>
<keyword evidence="2" id="KW-1133">Transmembrane helix</keyword>
<keyword evidence="4" id="KW-1185">Reference proteome</keyword>
<dbReference type="Proteomes" id="UP001500466">
    <property type="component" value="Unassembled WGS sequence"/>
</dbReference>
<keyword evidence="2" id="KW-0812">Transmembrane</keyword>
<comment type="caution">
    <text evidence="3">The sequence shown here is derived from an EMBL/GenBank/DDBJ whole genome shotgun (WGS) entry which is preliminary data.</text>
</comment>
<gene>
    <name evidence="3" type="ORF">GCM10023205_74650</name>
</gene>
<feature type="region of interest" description="Disordered" evidence="1">
    <location>
        <begin position="1"/>
        <end position="64"/>
    </location>
</feature>
<evidence type="ECO:0000256" key="2">
    <source>
        <dbReference type="SAM" id="Phobius"/>
    </source>
</evidence>